<proteinExistence type="predicted"/>
<dbReference type="Proteomes" id="UP000053328">
    <property type="component" value="Unassembled WGS sequence"/>
</dbReference>
<evidence type="ECO:0000313" key="1">
    <source>
        <dbReference type="EMBL" id="KIW13798.1"/>
    </source>
</evidence>
<accession>A0A0D2B4A9</accession>
<organism evidence="1 2">
    <name type="scientific">Exophiala spinifera</name>
    <dbReference type="NCBI Taxonomy" id="91928"/>
    <lineage>
        <taxon>Eukaryota</taxon>
        <taxon>Fungi</taxon>
        <taxon>Dikarya</taxon>
        <taxon>Ascomycota</taxon>
        <taxon>Pezizomycotina</taxon>
        <taxon>Eurotiomycetes</taxon>
        <taxon>Chaetothyriomycetidae</taxon>
        <taxon>Chaetothyriales</taxon>
        <taxon>Herpotrichiellaceae</taxon>
        <taxon>Exophiala</taxon>
    </lineage>
</organism>
<dbReference type="EMBL" id="KN847497">
    <property type="protein sequence ID" value="KIW13798.1"/>
    <property type="molecule type" value="Genomic_DNA"/>
</dbReference>
<keyword evidence="2" id="KW-1185">Reference proteome</keyword>
<dbReference type="OrthoDB" id="4224127at2759"/>
<dbReference type="VEuPathDB" id="FungiDB:PV08_08990"/>
<protein>
    <submittedName>
        <fullName evidence="1">Uncharacterized protein</fullName>
    </submittedName>
</protein>
<dbReference type="GeneID" id="27336073"/>
<name>A0A0D2B4A9_9EURO</name>
<dbReference type="RefSeq" id="XP_016234014.1">
    <property type="nucleotide sequence ID" value="XM_016383311.1"/>
</dbReference>
<sequence>MSTVRYFDSIPHVVRYGMRDEKKGLSWTLFYRNAVCFRVSVARGDVEGTPFATQWLGLNKEGNPIGEGVKSMLQRWNDLCDCIIRQCLPVLQELAPSTRQWKTLEDHLRTPTYELKLVVDQDLNDAVAKVTSGPVEKPSYEHHLVNFSVFQSLPQDLPRYCAQDLTVLGQGKNWRHPPDKVHTSNGEVLYFMSCNKRSKDEMTGKISNTSLDIIDAYSRLHTGSEDLAGIYIPKLLGVVVSGADGEVEDWDAEGNPSPDMGQSVSKEAGEPLVAGVLLTYVTKAKSLKDVMKVPADPADTEGLATTKEKWKAQLKSAVQYLHDHGIAIGGRTDPDGPWFYINEYTVHIAPVKTDEGSAEIDVASLKDAHAWLMIQPHCTLLSAEDRPQEQEKFEEQKAMDWETVGKLFQDL</sequence>
<dbReference type="HOGENOM" id="CLU_652171_0_0_1"/>
<reference evidence="1 2" key="1">
    <citation type="submission" date="2015-01" db="EMBL/GenBank/DDBJ databases">
        <title>The Genome Sequence of Exophiala spinifera CBS89968.</title>
        <authorList>
            <consortium name="The Broad Institute Genomics Platform"/>
            <person name="Cuomo C."/>
            <person name="de Hoog S."/>
            <person name="Gorbushina A."/>
            <person name="Stielow B."/>
            <person name="Teixiera M."/>
            <person name="Abouelleil A."/>
            <person name="Chapman S.B."/>
            <person name="Priest M."/>
            <person name="Young S.K."/>
            <person name="Wortman J."/>
            <person name="Nusbaum C."/>
            <person name="Birren B."/>
        </authorList>
    </citation>
    <scope>NUCLEOTIDE SEQUENCE [LARGE SCALE GENOMIC DNA]</scope>
    <source>
        <strain evidence="1 2">CBS 89968</strain>
    </source>
</reference>
<evidence type="ECO:0000313" key="2">
    <source>
        <dbReference type="Proteomes" id="UP000053328"/>
    </source>
</evidence>
<dbReference type="AlphaFoldDB" id="A0A0D2B4A9"/>
<gene>
    <name evidence="1" type="ORF">PV08_08990</name>
</gene>